<name>A0A3P7LWN3_DIBLA</name>
<accession>A0A3P7LWN3</accession>
<dbReference type="EMBL" id="UYRU01064405">
    <property type="protein sequence ID" value="VDN16027.1"/>
    <property type="molecule type" value="Genomic_DNA"/>
</dbReference>
<sequence length="98" mass="10755">MRRVKQIPSPTPRRVLSSLLISTSPSSTNSQTIPAVVVSSPFVVFLRPSSTSFASSVSRTPSVIRKRFVLMLCCTPFIHTGSHWVLRSEASHLGRTVC</sequence>
<dbReference type="AlphaFoldDB" id="A0A3P7LWN3"/>
<gene>
    <name evidence="1" type="ORF">DILT_LOCUS11858</name>
</gene>
<protein>
    <submittedName>
        <fullName evidence="1">Uncharacterized protein</fullName>
    </submittedName>
</protein>
<dbReference type="Proteomes" id="UP000281553">
    <property type="component" value="Unassembled WGS sequence"/>
</dbReference>
<evidence type="ECO:0000313" key="2">
    <source>
        <dbReference type="Proteomes" id="UP000281553"/>
    </source>
</evidence>
<proteinExistence type="predicted"/>
<evidence type="ECO:0000313" key="1">
    <source>
        <dbReference type="EMBL" id="VDN16027.1"/>
    </source>
</evidence>
<organism evidence="1 2">
    <name type="scientific">Dibothriocephalus latus</name>
    <name type="common">Fish tapeworm</name>
    <name type="synonym">Diphyllobothrium latum</name>
    <dbReference type="NCBI Taxonomy" id="60516"/>
    <lineage>
        <taxon>Eukaryota</taxon>
        <taxon>Metazoa</taxon>
        <taxon>Spiralia</taxon>
        <taxon>Lophotrochozoa</taxon>
        <taxon>Platyhelminthes</taxon>
        <taxon>Cestoda</taxon>
        <taxon>Eucestoda</taxon>
        <taxon>Diphyllobothriidea</taxon>
        <taxon>Diphyllobothriidae</taxon>
        <taxon>Dibothriocephalus</taxon>
    </lineage>
</organism>
<keyword evidence="2" id="KW-1185">Reference proteome</keyword>
<reference evidence="1 2" key="1">
    <citation type="submission" date="2018-11" db="EMBL/GenBank/DDBJ databases">
        <authorList>
            <consortium name="Pathogen Informatics"/>
        </authorList>
    </citation>
    <scope>NUCLEOTIDE SEQUENCE [LARGE SCALE GENOMIC DNA]</scope>
</reference>